<proteinExistence type="inferred from homology"/>
<comment type="caution">
    <text evidence="6">The sequence shown here is derived from an EMBL/GenBank/DDBJ whole genome shotgun (WGS) entry which is preliminary data.</text>
</comment>
<dbReference type="AlphaFoldDB" id="A0A0G0R6P9"/>
<dbReference type="Pfam" id="PF13439">
    <property type="entry name" value="Glyco_transf_4"/>
    <property type="match status" value="1"/>
</dbReference>
<dbReference type="Pfam" id="PF00534">
    <property type="entry name" value="Glycos_transf_1"/>
    <property type="match status" value="1"/>
</dbReference>
<evidence type="ECO:0000256" key="1">
    <source>
        <dbReference type="ARBA" id="ARBA00009481"/>
    </source>
</evidence>
<feature type="domain" description="Glycosyl transferase family 1" evidence="4">
    <location>
        <begin position="205"/>
        <end position="358"/>
    </location>
</feature>
<evidence type="ECO:0000259" key="4">
    <source>
        <dbReference type="Pfam" id="PF00534"/>
    </source>
</evidence>
<protein>
    <submittedName>
        <fullName evidence="6">Putative membrane protein</fullName>
    </submittedName>
</protein>
<comment type="similarity">
    <text evidence="1">Belongs to the glycosyltransferase group 1 family. Glycosyltransferase 4 subfamily.</text>
</comment>
<evidence type="ECO:0000313" key="6">
    <source>
        <dbReference type="EMBL" id="KKR48414.1"/>
    </source>
</evidence>
<dbReference type="Proteomes" id="UP000034531">
    <property type="component" value="Unassembled WGS sequence"/>
</dbReference>
<organism evidence="6 7">
    <name type="scientific">Candidatus Curtissbacteria bacterium GW2011_GWA1_40_16</name>
    <dbReference type="NCBI Taxonomy" id="1618405"/>
    <lineage>
        <taxon>Bacteria</taxon>
        <taxon>Candidatus Curtissiibacteriota</taxon>
    </lineage>
</organism>
<dbReference type="PANTHER" id="PTHR12526:SF640">
    <property type="entry name" value="COLANIC ACID BIOSYNTHESIS GLYCOSYLTRANSFERASE WCAL-RELATED"/>
    <property type="match status" value="1"/>
</dbReference>
<evidence type="ECO:0000259" key="5">
    <source>
        <dbReference type="Pfam" id="PF13439"/>
    </source>
</evidence>
<keyword evidence="3" id="KW-0808">Transferase</keyword>
<evidence type="ECO:0000313" key="7">
    <source>
        <dbReference type="Proteomes" id="UP000034531"/>
    </source>
</evidence>
<dbReference type="SUPFAM" id="SSF53756">
    <property type="entry name" value="UDP-Glycosyltransferase/glycogen phosphorylase"/>
    <property type="match status" value="1"/>
</dbReference>
<dbReference type="GO" id="GO:0016757">
    <property type="term" value="F:glycosyltransferase activity"/>
    <property type="evidence" value="ECO:0007669"/>
    <property type="project" value="UniProtKB-KW"/>
</dbReference>
<reference evidence="6 7" key="1">
    <citation type="journal article" date="2015" name="Nature">
        <title>rRNA introns, odd ribosomes, and small enigmatic genomes across a large radiation of phyla.</title>
        <authorList>
            <person name="Brown C.T."/>
            <person name="Hug L.A."/>
            <person name="Thomas B.C."/>
            <person name="Sharon I."/>
            <person name="Castelle C.J."/>
            <person name="Singh A."/>
            <person name="Wilkins M.J."/>
            <person name="Williams K.H."/>
            <person name="Banfield J.F."/>
        </authorList>
    </citation>
    <scope>NUCLEOTIDE SEQUENCE [LARGE SCALE GENOMIC DNA]</scope>
</reference>
<dbReference type="Gene3D" id="3.40.50.2000">
    <property type="entry name" value="Glycogen Phosphorylase B"/>
    <property type="match status" value="2"/>
</dbReference>
<sequence length="379" mass="41777">MHRILCVITQGEMGGAQRFVGQLAENLDSNQFSIHVIWGKHTGDGIAHLLPPHTTWSTIKHLVRNPSPINDLLAIGELSNQFCTRKPDSILLISSKAGFVGSLAARRVRSALPNTKVIYRIGGWTFNDPWHPWQGHMYRWMEKFSARLKDVIVVNSRHDLLRAEELGICPRQKLVCIHNGIDPFLSLPSSQDARGELETRLGVSFDNSPVVGTIANFYPAKDLGVFIRAAARMANNVQFVIIGSGPLHKDLVSLVNKCGLQRRLHFAGSISRAWEFLPAFNAFALSSKKEGFPWALLEAMTARLAVVATSVGAVPEMIDSGVSGLIVPSEDPSALADALGLIIRDPIRAQKLGIAAHQRVLEQFSVQQMVGRYTKLFLE</sequence>
<evidence type="ECO:0000256" key="3">
    <source>
        <dbReference type="ARBA" id="ARBA00022679"/>
    </source>
</evidence>
<dbReference type="InterPro" id="IPR001296">
    <property type="entry name" value="Glyco_trans_1"/>
</dbReference>
<dbReference type="EMBL" id="LBYI01000038">
    <property type="protein sequence ID" value="KKR48414.1"/>
    <property type="molecule type" value="Genomic_DNA"/>
</dbReference>
<dbReference type="PANTHER" id="PTHR12526">
    <property type="entry name" value="GLYCOSYLTRANSFERASE"/>
    <property type="match status" value="1"/>
</dbReference>
<gene>
    <name evidence="6" type="ORF">UT84_C0038G0002</name>
</gene>
<feature type="domain" description="Glycosyltransferase subfamily 4-like N-terminal" evidence="5">
    <location>
        <begin position="13"/>
        <end position="183"/>
    </location>
</feature>
<name>A0A0G0R6P9_9BACT</name>
<dbReference type="InterPro" id="IPR028098">
    <property type="entry name" value="Glyco_trans_4-like_N"/>
</dbReference>
<evidence type="ECO:0000256" key="2">
    <source>
        <dbReference type="ARBA" id="ARBA00022676"/>
    </source>
</evidence>
<keyword evidence="2" id="KW-0328">Glycosyltransferase</keyword>
<accession>A0A0G0R6P9</accession>